<dbReference type="SUPFAM" id="SSF47370">
    <property type="entry name" value="Bromodomain"/>
    <property type="match status" value="2"/>
</dbReference>
<feature type="region of interest" description="Disordered" evidence="9">
    <location>
        <begin position="408"/>
        <end position="501"/>
    </location>
</feature>
<dbReference type="Gene3D" id="1.20.920.10">
    <property type="entry name" value="Bromodomain-like"/>
    <property type="match status" value="2"/>
</dbReference>
<evidence type="ECO:0000256" key="9">
    <source>
        <dbReference type="SAM" id="MobiDB-lite"/>
    </source>
</evidence>
<keyword evidence="4" id="KW-0805">Transcription regulation</keyword>
<dbReference type="InterPro" id="IPR037382">
    <property type="entry name" value="Rsc/polybromo"/>
</dbReference>
<dbReference type="CDD" id="cd04369">
    <property type="entry name" value="Bromodomain"/>
    <property type="match status" value="2"/>
</dbReference>
<protein>
    <recommendedName>
        <fullName evidence="10">Bromo domain-containing protein</fullName>
    </recommendedName>
</protein>
<keyword evidence="6" id="KW-0804">Transcription</keyword>
<evidence type="ECO:0000256" key="5">
    <source>
        <dbReference type="ARBA" id="ARBA00023117"/>
    </source>
</evidence>
<reference evidence="11" key="1">
    <citation type="submission" date="2023-04" db="EMBL/GenBank/DDBJ databases">
        <title>Black Yeasts Isolated from many extreme environments.</title>
        <authorList>
            <person name="Coleine C."/>
            <person name="Stajich J.E."/>
            <person name="Selbmann L."/>
        </authorList>
    </citation>
    <scope>NUCLEOTIDE SEQUENCE</scope>
    <source>
        <strain evidence="11">CCFEE 5312</strain>
    </source>
</reference>
<sequence>MDGARKRKATATPSTSDGSAQKKLRLLNSSAPVTKSAVQQVGDKIVDQVHNATDKNFSGRSIVTQFLTLPDEDELPEYFEIIHLPIAIDTIEEKLKRDAYPTVTTLESDFKLLVQNAKDFNDPKSQIYEDAERIRKLVFNFMKINNPAYRNDLKSAAVATPVPEARASPVQNGVRKGSTAIAPEPREASAKPKIVLSARPLQQPDKQTSVAPSAGTGEDDDGGEDDEGEAEQTIDFTGKTFQEAQQQMIAFLLRYQDESGLEIYSPFGNLPSRKLEDYYKVIRHPVSLKSVAKRARGQHGRAPPSGTTDFKTWDAFDEEVSFIWRNAQDYNEDGSDMYNTAEEFKEHFKSLLADAREKVEEPAGPRIKLGGPKPKVMLNLSQHRGSPAPGVSVDNEALARQRQMVQAGVNGQQTQTPAVNGNHMKPANIPRPSSSTYSGSPVNSSIKMENRSTHSPAPTNGVHALPPLTNGMMPPPPAMRPTSSSPYPGLPPPNYTSSASLPPTPLRNYPIESALLPFVTISTHPQLKVAKPFSISIPPHATLSNQSTTLTLPPTHYFLQIQPTISKQLAMGRPYKLFVTVNGTRLTQRDTLLQAETGRRTHVYEGSLAQGVNRVEVEAAAAKGNVNGEGLDIEKVGVFVNLMR</sequence>
<feature type="domain" description="Bromo" evidence="10">
    <location>
        <begin position="259"/>
        <end position="338"/>
    </location>
</feature>
<keyword evidence="3" id="KW-0156">Chromatin regulator</keyword>
<evidence type="ECO:0000256" key="3">
    <source>
        <dbReference type="ARBA" id="ARBA00022853"/>
    </source>
</evidence>
<dbReference type="Pfam" id="PF22994">
    <property type="entry name" value="RSC4_Ig_like"/>
    <property type="match status" value="1"/>
</dbReference>
<feature type="domain" description="Bromo" evidence="10">
    <location>
        <begin position="58"/>
        <end position="128"/>
    </location>
</feature>
<feature type="region of interest" description="Disordered" evidence="9">
    <location>
        <begin position="1"/>
        <end position="23"/>
    </location>
</feature>
<evidence type="ECO:0000313" key="12">
    <source>
        <dbReference type="Proteomes" id="UP001271007"/>
    </source>
</evidence>
<dbReference type="Proteomes" id="UP001271007">
    <property type="component" value="Unassembled WGS sequence"/>
</dbReference>
<keyword evidence="12" id="KW-1185">Reference proteome</keyword>
<name>A0AAJ0DPV2_9PEZI</name>
<feature type="compositionally biased region" description="Acidic residues" evidence="9">
    <location>
        <begin position="217"/>
        <end position="229"/>
    </location>
</feature>
<dbReference type="PANTHER" id="PTHR16062:SF19">
    <property type="entry name" value="PROTEIN POLYBROMO-1"/>
    <property type="match status" value="1"/>
</dbReference>
<evidence type="ECO:0000259" key="10">
    <source>
        <dbReference type="PROSITE" id="PS50014"/>
    </source>
</evidence>
<dbReference type="GO" id="GO:0003682">
    <property type="term" value="F:chromatin binding"/>
    <property type="evidence" value="ECO:0007669"/>
    <property type="project" value="TreeGrafter"/>
</dbReference>
<keyword evidence="5 8" id="KW-0103">Bromodomain</keyword>
<feature type="compositionally biased region" description="Polar residues" evidence="9">
    <location>
        <begin position="431"/>
        <end position="458"/>
    </location>
</feature>
<comment type="caution">
    <text evidence="11">The sequence shown here is derived from an EMBL/GenBank/DDBJ whole genome shotgun (WGS) entry which is preliminary data.</text>
</comment>
<evidence type="ECO:0000256" key="8">
    <source>
        <dbReference type="PROSITE-ProRule" id="PRU00035"/>
    </source>
</evidence>
<dbReference type="PANTHER" id="PTHR16062">
    <property type="entry name" value="SWI/SNF-RELATED"/>
    <property type="match status" value="1"/>
</dbReference>
<evidence type="ECO:0000256" key="6">
    <source>
        <dbReference type="ARBA" id="ARBA00023163"/>
    </source>
</evidence>
<keyword evidence="2" id="KW-0677">Repeat</keyword>
<dbReference type="GO" id="GO:0006368">
    <property type="term" value="P:transcription elongation by RNA polymerase II"/>
    <property type="evidence" value="ECO:0007669"/>
    <property type="project" value="TreeGrafter"/>
</dbReference>
<dbReference type="PROSITE" id="PS50014">
    <property type="entry name" value="BROMODOMAIN_2"/>
    <property type="match status" value="2"/>
</dbReference>
<dbReference type="InterPro" id="IPR018359">
    <property type="entry name" value="Bromodomain_CS"/>
</dbReference>
<evidence type="ECO:0000313" key="11">
    <source>
        <dbReference type="EMBL" id="KAK3054381.1"/>
    </source>
</evidence>
<comment type="subcellular location">
    <subcellularLocation>
        <location evidence="1">Nucleus</location>
    </subcellularLocation>
</comment>
<dbReference type="FunFam" id="1.20.920.10:FF:000083">
    <property type="entry name" value="WGS project CABT00000000 data, contig 2.8"/>
    <property type="match status" value="1"/>
</dbReference>
<dbReference type="SMART" id="SM00297">
    <property type="entry name" value="BROMO"/>
    <property type="match status" value="2"/>
</dbReference>
<dbReference type="PRINTS" id="PR00503">
    <property type="entry name" value="BROMODOMAIN"/>
</dbReference>
<dbReference type="Pfam" id="PF00439">
    <property type="entry name" value="Bromodomain"/>
    <property type="match status" value="2"/>
</dbReference>
<evidence type="ECO:0000256" key="7">
    <source>
        <dbReference type="ARBA" id="ARBA00023242"/>
    </source>
</evidence>
<evidence type="ECO:0000256" key="1">
    <source>
        <dbReference type="ARBA" id="ARBA00004123"/>
    </source>
</evidence>
<keyword evidence="7" id="KW-0539">Nucleus</keyword>
<dbReference type="EMBL" id="JAWDJX010000012">
    <property type="protein sequence ID" value="KAK3054381.1"/>
    <property type="molecule type" value="Genomic_DNA"/>
</dbReference>
<feature type="region of interest" description="Disordered" evidence="9">
    <location>
        <begin position="164"/>
        <end position="229"/>
    </location>
</feature>
<evidence type="ECO:0000256" key="4">
    <source>
        <dbReference type="ARBA" id="ARBA00023015"/>
    </source>
</evidence>
<evidence type="ECO:0000256" key="2">
    <source>
        <dbReference type="ARBA" id="ARBA00022737"/>
    </source>
</evidence>
<feature type="compositionally biased region" description="Polar residues" evidence="9">
    <location>
        <begin position="409"/>
        <end position="419"/>
    </location>
</feature>
<dbReference type="InterPro" id="IPR001487">
    <property type="entry name" value="Bromodomain"/>
</dbReference>
<proteinExistence type="predicted"/>
<gene>
    <name evidence="11" type="ORF">LTR09_004649</name>
</gene>
<dbReference type="InterPro" id="IPR054551">
    <property type="entry name" value="RSC4_Ig-like"/>
</dbReference>
<dbReference type="AlphaFoldDB" id="A0AAJ0DPV2"/>
<accession>A0AAJ0DPV2</accession>
<dbReference type="PROSITE" id="PS00633">
    <property type="entry name" value="BROMODOMAIN_1"/>
    <property type="match status" value="1"/>
</dbReference>
<organism evidence="11 12">
    <name type="scientific">Extremus antarcticus</name>
    <dbReference type="NCBI Taxonomy" id="702011"/>
    <lineage>
        <taxon>Eukaryota</taxon>
        <taxon>Fungi</taxon>
        <taxon>Dikarya</taxon>
        <taxon>Ascomycota</taxon>
        <taxon>Pezizomycotina</taxon>
        <taxon>Dothideomycetes</taxon>
        <taxon>Dothideomycetidae</taxon>
        <taxon>Mycosphaerellales</taxon>
        <taxon>Extremaceae</taxon>
        <taxon>Extremus</taxon>
    </lineage>
</organism>
<dbReference type="GO" id="GO:0006338">
    <property type="term" value="P:chromatin remodeling"/>
    <property type="evidence" value="ECO:0007669"/>
    <property type="project" value="InterPro"/>
</dbReference>
<feature type="region of interest" description="Disordered" evidence="9">
    <location>
        <begin position="292"/>
        <end position="311"/>
    </location>
</feature>
<dbReference type="InterPro" id="IPR036427">
    <property type="entry name" value="Bromodomain-like_sf"/>
</dbReference>
<dbReference type="GO" id="GO:0016586">
    <property type="term" value="C:RSC-type complex"/>
    <property type="evidence" value="ECO:0007669"/>
    <property type="project" value="InterPro"/>
</dbReference>